<evidence type="ECO:0000313" key="2">
    <source>
        <dbReference type="Proteomes" id="UP000018680"/>
    </source>
</evidence>
<keyword evidence="2" id="KW-1185">Reference proteome</keyword>
<dbReference type="HOGENOM" id="CLU_2685715_0_0_12"/>
<gene>
    <name evidence="1" type="ORF">L21SP2_1083</name>
</gene>
<sequence>MAAMLTPTTITGIESKASLTFISLLILLMASPFTSAGYLFDKTIGGFPLKCCAGEHASCGKSTFIFFLEFLRIS</sequence>
<organism evidence="1 2">
    <name type="scientific">Salinispira pacifica</name>
    <dbReference type="NCBI Taxonomy" id="1307761"/>
    <lineage>
        <taxon>Bacteria</taxon>
        <taxon>Pseudomonadati</taxon>
        <taxon>Spirochaetota</taxon>
        <taxon>Spirochaetia</taxon>
        <taxon>Spirochaetales</taxon>
        <taxon>Spirochaetaceae</taxon>
        <taxon>Salinispira</taxon>
    </lineage>
</organism>
<dbReference type="AlphaFoldDB" id="V5WFT2"/>
<dbReference type="KEGG" id="slr:L21SP2_1083"/>
<reference evidence="1 2" key="1">
    <citation type="journal article" date="2015" name="Stand. Genomic Sci.">
        <title>Complete genome sequence and description of Salinispira pacifica gen. nov., sp. nov., a novel spirochaete isolated form a hypersaline microbial mat.</title>
        <authorList>
            <person name="Ben Hania W."/>
            <person name="Joseph M."/>
            <person name="Schumann P."/>
            <person name="Bunk B."/>
            <person name="Fiebig A."/>
            <person name="Sproer C."/>
            <person name="Klenk H.P."/>
            <person name="Fardeau M.L."/>
            <person name="Spring S."/>
        </authorList>
    </citation>
    <scope>NUCLEOTIDE SEQUENCE [LARGE SCALE GENOMIC DNA]</scope>
    <source>
        <strain evidence="1 2">L21-RPul-D2</strain>
    </source>
</reference>
<proteinExistence type="predicted"/>
<dbReference type="EMBL" id="CP006939">
    <property type="protein sequence ID" value="AHC14490.1"/>
    <property type="molecule type" value="Genomic_DNA"/>
</dbReference>
<evidence type="ECO:0000313" key="1">
    <source>
        <dbReference type="EMBL" id="AHC14490.1"/>
    </source>
</evidence>
<protein>
    <submittedName>
        <fullName evidence="1">Uncharacterized protein</fullName>
    </submittedName>
</protein>
<name>V5WFT2_9SPIO</name>
<dbReference type="Proteomes" id="UP000018680">
    <property type="component" value="Chromosome"/>
</dbReference>
<accession>V5WFT2</accession>